<dbReference type="EMBL" id="FNOF01000001">
    <property type="protein sequence ID" value="SDW05433.1"/>
    <property type="molecule type" value="Genomic_DNA"/>
</dbReference>
<dbReference type="NCBIfam" id="NF041397">
    <property type="entry name" value="TranRegGlpR_Halo"/>
    <property type="match status" value="1"/>
</dbReference>
<dbReference type="Gene3D" id="3.40.50.1360">
    <property type="match status" value="1"/>
</dbReference>
<organism evidence="7 8">
    <name type="scientific">Haloarcula vallismortis</name>
    <name type="common">Halobacterium vallismortis</name>
    <dbReference type="NCBI Taxonomy" id="28442"/>
    <lineage>
        <taxon>Archaea</taxon>
        <taxon>Methanobacteriati</taxon>
        <taxon>Methanobacteriota</taxon>
        <taxon>Stenosarchaea group</taxon>
        <taxon>Halobacteria</taxon>
        <taxon>Halobacteriales</taxon>
        <taxon>Haloarculaceae</taxon>
        <taxon>Haloarcula</taxon>
    </lineage>
</organism>
<dbReference type="InterPro" id="IPR018356">
    <property type="entry name" value="Tscrpt_reg_HTH_DeoR_CS"/>
</dbReference>
<evidence type="ECO:0000259" key="6">
    <source>
        <dbReference type="PROSITE" id="PS51000"/>
    </source>
</evidence>
<dbReference type="InterPro" id="IPR011991">
    <property type="entry name" value="ArsR-like_HTH"/>
</dbReference>
<keyword evidence="4" id="KW-0804">Transcription</keyword>
<proteinExistence type="predicted"/>
<keyword evidence="2" id="KW-0805">Transcription regulation</keyword>
<dbReference type="SUPFAM" id="SSF46785">
    <property type="entry name" value="Winged helix' DNA-binding domain"/>
    <property type="match status" value="1"/>
</dbReference>
<evidence type="ECO:0000256" key="3">
    <source>
        <dbReference type="ARBA" id="ARBA00023125"/>
    </source>
</evidence>
<feature type="compositionally biased region" description="Polar residues" evidence="5">
    <location>
        <begin position="65"/>
        <end position="78"/>
    </location>
</feature>
<gene>
    <name evidence="7" type="ORF">SAMN05443574_101195</name>
</gene>
<evidence type="ECO:0000256" key="1">
    <source>
        <dbReference type="ARBA" id="ARBA00022491"/>
    </source>
</evidence>
<name>A0A1H2QDT3_HALVA</name>
<dbReference type="SUPFAM" id="SSF100950">
    <property type="entry name" value="NagB/RpiA/CoA transferase-like"/>
    <property type="match status" value="1"/>
</dbReference>
<dbReference type="GO" id="GO:0003677">
    <property type="term" value="F:DNA binding"/>
    <property type="evidence" value="ECO:0007669"/>
    <property type="project" value="UniProtKB-KW"/>
</dbReference>
<dbReference type="CDD" id="cd00090">
    <property type="entry name" value="HTH_ARSR"/>
    <property type="match status" value="1"/>
</dbReference>
<dbReference type="PRINTS" id="PR00037">
    <property type="entry name" value="HTHLACR"/>
</dbReference>
<dbReference type="SMART" id="SM01134">
    <property type="entry name" value="DeoRC"/>
    <property type="match status" value="1"/>
</dbReference>
<dbReference type="InterPro" id="IPR037171">
    <property type="entry name" value="NagB/RpiA_transferase-like"/>
</dbReference>
<protein>
    <submittedName>
        <fullName evidence="7">Transcriptional regulator, DeoR family</fullName>
    </submittedName>
</protein>
<evidence type="ECO:0000313" key="8">
    <source>
        <dbReference type="Proteomes" id="UP000182573"/>
    </source>
</evidence>
<dbReference type="InterPro" id="IPR050313">
    <property type="entry name" value="Carb_Metab_HTH_regulators"/>
</dbReference>
<dbReference type="SMART" id="SM00420">
    <property type="entry name" value="HTH_DEOR"/>
    <property type="match status" value="1"/>
</dbReference>
<dbReference type="PANTHER" id="PTHR30363">
    <property type="entry name" value="HTH-TYPE TRANSCRIPTIONAL REGULATOR SRLR-RELATED"/>
    <property type="match status" value="1"/>
</dbReference>
<dbReference type="PROSITE" id="PS00894">
    <property type="entry name" value="HTH_DEOR_1"/>
    <property type="match status" value="1"/>
</dbReference>
<dbReference type="InterPro" id="IPR036388">
    <property type="entry name" value="WH-like_DNA-bd_sf"/>
</dbReference>
<dbReference type="InterPro" id="IPR053563">
    <property type="entry name" value="Glycerol_resp_trans_regulator"/>
</dbReference>
<dbReference type="RefSeq" id="WP_004518419.1">
    <property type="nucleotide sequence ID" value="NZ_FNOF01000001.1"/>
</dbReference>
<evidence type="ECO:0000256" key="5">
    <source>
        <dbReference type="SAM" id="MobiDB-lite"/>
    </source>
</evidence>
<dbReference type="InterPro" id="IPR036390">
    <property type="entry name" value="WH_DNA-bd_sf"/>
</dbReference>
<keyword evidence="3" id="KW-0238">DNA-binding</keyword>
<dbReference type="Pfam" id="PF08220">
    <property type="entry name" value="HTH_DeoR"/>
    <property type="match status" value="1"/>
</dbReference>
<dbReference type="Gene3D" id="1.10.10.10">
    <property type="entry name" value="Winged helix-like DNA-binding domain superfamily/Winged helix DNA-binding domain"/>
    <property type="match status" value="1"/>
</dbReference>
<accession>A0A1H2QDT3</accession>
<sequence>MIPDERRKEIVRRVNRSDRVTVEELTEEFGVSEATIRRDLSSLAEDGLIERFHGGALPASKEEVNGSSTADSIDNPSGKQAIAKRAVDELSDGDAVFFDTGPTAREVAKAIPEQLSLLAATNSPESAFELRETCGEVKVVGDSLRQTSDALVGPSAESYLRKTNFDIVFLETDAVQSDGGLSVSNEDEARIKTLLCEGGRHVILVADGSKLDSQSFREFATVDNVDMLITDVSLSDEMRRVFEQANVTVVDNLLAVP</sequence>
<dbReference type="Proteomes" id="UP000182573">
    <property type="component" value="Unassembled WGS sequence"/>
</dbReference>
<evidence type="ECO:0000256" key="4">
    <source>
        <dbReference type="ARBA" id="ARBA00023163"/>
    </source>
</evidence>
<dbReference type="InterPro" id="IPR001034">
    <property type="entry name" value="DeoR_HTH"/>
</dbReference>
<dbReference type="PANTHER" id="PTHR30363:SF4">
    <property type="entry name" value="GLYCEROL-3-PHOSPHATE REGULON REPRESSOR"/>
    <property type="match status" value="1"/>
</dbReference>
<dbReference type="STRING" id="28442.SAMN05443574_101195"/>
<keyword evidence="1" id="KW-0678">Repressor</keyword>
<dbReference type="InterPro" id="IPR014036">
    <property type="entry name" value="DeoR-like_C"/>
</dbReference>
<feature type="domain" description="HTH deoR-type" evidence="6">
    <location>
        <begin position="3"/>
        <end position="58"/>
    </location>
</feature>
<dbReference type="AlphaFoldDB" id="A0A1H2QDT3"/>
<evidence type="ECO:0000256" key="2">
    <source>
        <dbReference type="ARBA" id="ARBA00023015"/>
    </source>
</evidence>
<reference evidence="7 8" key="1">
    <citation type="submission" date="2016-10" db="EMBL/GenBank/DDBJ databases">
        <authorList>
            <person name="de Groot N.N."/>
        </authorList>
    </citation>
    <scope>NUCLEOTIDE SEQUENCE [LARGE SCALE GENOMIC DNA]</scope>
    <source>
        <strain evidence="7 8">DSM 3756</strain>
    </source>
</reference>
<feature type="region of interest" description="Disordered" evidence="5">
    <location>
        <begin position="59"/>
        <end position="80"/>
    </location>
</feature>
<dbReference type="Pfam" id="PF00455">
    <property type="entry name" value="DeoRC"/>
    <property type="match status" value="1"/>
</dbReference>
<evidence type="ECO:0000313" key="7">
    <source>
        <dbReference type="EMBL" id="SDW05433.1"/>
    </source>
</evidence>
<dbReference type="PROSITE" id="PS51000">
    <property type="entry name" value="HTH_DEOR_2"/>
    <property type="match status" value="1"/>
</dbReference>
<dbReference type="GO" id="GO:0003700">
    <property type="term" value="F:DNA-binding transcription factor activity"/>
    <property type="evidence" value="ECO:0007669"/>
    <property type="project" value="InterPro"/>
</dbReference>